<dbReference type="InterPro" id="IPR015590">
    <property type="entry name" value="Aldehyde_DH_dom"/>
</dbReference>
<dbReference type="CDD" id="cd07079">
    <property type="entry name" value="ALDH_F18-19_ProA-GPR"/>
    <property type="match status" value="1"/>
</dbReference>
<dbReference type="Proteomes" id="UP000244338">
    <property type="component" value="Unassembled WGS sequence"/>
</dbReference>
<protein>
    <recommendedName>
        <fullName evidence="7">Gamma-glutamyl phosphate reductase</fullName>
        <shortName evidence="7">GPR</shortName>
        <ecNumber evidence="7">1.2.1.41</ecNumber>
    </recommendedName>
    <alternativeName>
        <fullName evidence="7">Glutamate-5-semialdehyde dehydrogenase</fullName>
    </alternativeName>
    <alternativeName>
        <fullName evidence="7">Glutamyl-gamma-semialdehyde dehydrogenase</fullName>
        <shortName evidence="7">GSA dehydrogenase</shortName>
    </alternativeName>
</protein>
<dbReference type="Gene3D" id="3.40.605.10">
    <property type="entry name" value="Aldehyde Dehydrogenase, Chain A, domain 1"/>
    <property type="match status" value="1"/>
</dbReference>
<dbReference type="EMBL" id="PEBX01000010">
    <property type="protein sequence ID" value="PTQ57257.1"/>
    <property type="molecule type" value="Genomic_DNA"/>
</dbReference>
<evidence type="ECO:0000313" key="9">
    <source>
        <dbReference type="EMBL" id="PTQ57257.1"/>
    </source>
</evidence>
<feature type="domain" description="Aldehyde dehydrogenase" evidence="8">
    <location>
        <begin position="21"/>
        <end position="292"/>
    </location>
</feature>
<dbReference type="HAMAP" id="MF_00412">
    <property type="entry name" value="ProA"/>
    <property type="match status" value="1"/>
</dbReference>
<dbReference type="InterPro" id="IPR012134">
    <property type="entry name" value="Glu-5-SA_DH"/>
</dbReference>
<evidence type="ECO:0000259" key="8">
    <source>
        <dbReference type="Pfam" id="PF00171"/>
    </source>
</evidence>
<evidence type="ECO:0000256" key="5">
    <source>
        <dbReference type="ARBA" id="ARBA00023002"/>
    </source>
</evidence>
<evidence type="ECO:0000256" key="4">
    <source>
        <dbReference type="ARBA" id="ARBA00022857"/>
    </source>
</evidence>
<dbReference type="GO" id="GO:0004350">
    <property type="term" value="F:glutamate-5-semialdehyde dehydrogenase activity"/>
    <property type="evidence" value="ECO:0007669"/>
    <property type="project" value="UniProtKB-UniRule"/>
</dbReference>
<reference evidence="10" key="1">
    <citation type="journal article" date="2018" name="Sci. Rep.">
        <title>Lignite coal burning seam in the remote Altai Mountains harbors a hydrogen-driven thermophilic microbial community.</title>
        <authorList>
            <person name="Kadnikov V.V."/>
            <person name="Mardanov A.V."/>
            <person name="Ivasenko D.A."/>
            <person name="Antsiferov D.V."/>
            <person name="Beletsky A.V."/>
            <person name="Karnachuk O.V."/>
            <person name="Ravin N.V."/>
        </authorList>
    </citation>
    <scope>NUCLEOTIDE SEQUENCE [LARGE SCALE GENOMIC DNA]</scope>
</reference>
<dbReference type="NCBIfam" id="TIGR00407">
    <property type="entry name" value="proA"/>
    <property type="match status" value="1"/>
</dbReference>
<accession>A0A2R6Y3K6</accession>
<keyword evidence="5 7" id="KW-0560">Oxidoreductase</keyword>
<dbReference type="FunFam" id="3.40.309.10:FF:000006">
    <property type="entry name" value="Gamma-glutamyl phosphate reductase"/>
    <property type="match status" value="1"/>
</dbReference>
<name>A0A2R6Y3K6_9BACL</name>
<dbReference type="PANTHER" id="PTHR11063:SF8">
    <property type="entry name" value="DELTA-1-PYRROLINE-5-CARBOXYLATE SYNTHASE"/>
    <property type="match status" value="1"/>
</dbReference>
<evidence type="ECO:0000313" key="10">
    <source>
        <dbReference type="Proteomes" id="UP000244338"/>
    </source>
</evidence>
<comment type="catalytic activity">
    <reaction evidence="6 7">
        <text>L-glutamate 5-semialdehyde + phosphate + NADP(+) = L-glutamyl 5-phosphate + NADPH + H(+)</text>
        <dbReference type="Rhea" id="RHEA:19541"/>
        <dbReference type="ChEBI" id="CHEBI:15378"/>
        <dbReference type="ChEBI" id="CHEBI:43474"/>
        <dbReference type="ChEBI" id="CHEBI:57783"/>
        <dbReference type="ChEBI" id="CHEBI:58066"/>
        <dbReference type="ChEBI" id="CHEBI:58274"/>
        <dbReference type="ChEBI" id="CHEBI:58349"/>
        <dbReference type="EC" id="1.2.1.41"/>
    </reaction>
</comment>
<comment type="pathway">
    <text evidence="1 7">Amino-acid biosynthesis; L-proline biosynthesis; L-glutamate 5-semialdehyde from L-glutamate: step 2/2.</text>
</comment>
<dbReference type="PIRSF" id="PIRSF000151">
    <property type="entry name" value="GPR"/>
    <property type="match status" value="1"/>
</dbReference>
<organism evidence="9 10">
    <name type="scientific">Candidatus Carbonibacillus altaicus</name>
    <dbReference type="NCBI Taxonomy" id="2163959"/>
    <lineage>
        <taxon>Bacteria</taxon>
        <taxon>Bacillati</taxon>
        <taxon>Bacillota</taxon>
        <taxon>Bacilli</taxon>
        <taxon>Bacillales</taxon>
        <taxon>Candidatus Carbonibacillus</taxon>
    </lineage>
</organism>
<evidence type="ECO:0000256" key="2">
    <source>
        <dbReference type="ARBA" id="ARBA00022605"/>
    </source>
</evidence>
<dbReference type="EC" id="1.2.1.41" evidence="7"/>
<gene>
    <name evidence="7" type="primary">proA</name>
    <name evidence="9" type="ORF">BSOLF_2022</name>
</gene>
<sequence length="434" mass="47525">MDHARTVEMKTYWEDVLLQKLKDAKEAQSELCHLTAQKKNDLLAAMARTLRTHEEAILAANADDVEEAEAKMMPSARIDRLRLTPERIQAMIEGLDAVRALEDPVGHVTRSFVRPNGLVIRQVHVPFGVIAIIYEARPNVTVDASALALKAGSSVVLRGSSETLHSNRAIVNALHEALDILNLPRALVTFIDIPEREAVDVLIRARGLVDLVIPRGGAGLIRHVVDHARVPVIETGVGNNHLYIDRLAELDMAVRIAIDAKTDRPSVCNAIETLLVHTDIADQYLPRAVQALIAHGVEIRACPRSLEILNGAGLAAKALQPEDDETEYLDLILAVRIVDSIEEAIAHINRFGTKHSEAIVTEDAKSAHMFLQSVDAAAVYHNASTRFTDGFEFGFGAEMGISTQKLHARGPVGLMELTTIKYEVTGQGQVRGKR</sequence>
<dbReference type="InterPro" id="IPR016162">
    <property type="entry name" value="Ald_DH_N"/>
</dbReference>
<dbReference type="InterPro" id="IPR020593">
    <property type="entry name" value="G-glutamylP_reductase_CS"/>
</dbReference>
<keyword evidence="2 7" id="KW-0028">Amino-acid biosynthesis</keyword>
<keyword evidence="7" id="KW-0963">Cytoplasm</keyword>
<comment type="function">
    <text evidence="7">Catalyzes the NADPH-dependent reduction of L-glutamate 5-phosphate into L-glutamate 5-semialdehyde and phosphate. The product spontaneously undergoes cyclization to form 1-pyrroline-5-carboxylate.</text>
</comment>
<dbReference type="InterPro" id="IPR016161">
    <property type="entry name" value="Ald_DH/histidinol_DH"/>
</dbReference>
<evidence type="ECO:0000256" key="7">
    <source>
        <dbReference type="HAMAP-Rule" id="MF_00412"/>
    </source>
</evidence>
<evidence type="ECO:0000256" key="3">
    <source>
        <dbReference type="ARBA" id="ARBA00022650"/>
    </source>
</evidence>
<proteinExistence type="inferred from homology"/>
<evidence type="ECO:0000256" key="1">
    <source>
        <dbReference type="ARBA" id="ARBA00004985"/>
    </source>
</evidence>
<dbReference type="PANTHER" id="PTHR11063">
    <property type="entry name" value="GLUTAMATE SEMIALDEHYDE DEHYDROGENASE"/>
    <property type="match status" value="1"/>
</dbReference>
<dbReference type="AlphaFoldDB" id="A0A2R6Y3K6"/>
<comment type="subcellular location">
    <subcellularLocation>
        <location evidence="7">Cytoplasm</location>
    </subcellularLocation>
</comment>
<keyword evidence="3 7" id="KW-0641">Proline biosynthesis</keyword>
<dbReference type="GO" id="GO:0050661">
    <property type="term" value="F:NADP binding"/>
    <property type="evidence" value="ECO:0007669"/>
    <property type="project" value="InterPro"/>
</dbReference>
<dbReference type="Gene3D" id="3.40.309.10">
    <property type="entry name" value="Aldehyde Dehydrogenase, Chain A, domain 2"/>
    <property type="match status" value="1"/>
</dbReference>
<dbReference type="InterPro" id="IPR016163">
    <property type="entry name" value="Ald_DH_C"/>
</dbReference>
<evidence type="ECO:0000256" key="6">
    <source>
        <dbReference type="ARBA" id="ARBA00049024"/>
    </source>
</evidence>
<dbReference type="InterPro" id="IPR000965">
    <property type="entry name" value="GPR_dom"/>
</dbReference>
<dbReference type="NCBIfam" id="NF001221">
    <property type="entry name" value="PRK00197.1"/>
    <property type="match status" value="1"/>
</dbReference>
<dbReference type="GO" id="GO:0055129">
    <property type="term" value="P:L-proline biosynthetic process"/>
    <property type="evidence" value="ECO:0007669"/>
    <property type="project" value="UniProtKB-UniRule"/>
</dbReference>
<comment type="similarity">
    <text evidence="7">Belongs to the gamma-glutamyl phosphate reductase family.</text>
</comment>
<comment type="caution">
    <text evidence="9">The sequence shown here is derived from an EMBL/GenBank/DDBJ whole genome shotgun (WGS) entry which is preliminary data.</text>
</comment>
<dbReference type="UniPathway" id="UPA00098">
    <property type="reaction ID" value="UER00360"/>
</dbReference>
<dbReference type="SUPFAM" id="SSF53720">
    <property type="entry name" value="ALDH-like"/>
    <property type="match status" value="1"/>
</dbReference>
<keyword evidence="4 7" id="KW-0521">NADP</keyword>
<dbReference type="PROSITE" id="PS01223">
    <property type="entry name" value="PROA"/>
    <property type="match status" value="1"/>
</dbReference>
<dbReference type="Pfam" id="PF00171">
    <property type="entry name" value="Aldedh"/>
    <property type="match status" value="1"/>
</dbReference>
<dbReference type="GO" id="GO:0005737">
    <property type="term" value="C:cytoplasm"/>
    <property type="evidence" value="ECO:0007669"/>
    <property type="project" value="UniProtKB-SubCell"/>
</dbReference>